<name>A0A7S3VJU1_DUNTE</name>
<keyword evidence="1" id="KW-0812">Transmembrane</keyword>
<dbReference type="PANTHER" id="PTHR43667">
    <property type="entry name" value="CYCLOPROPANE-FATTY-ACYL-PHOSPHOLIPID SYNTHASE"/>
    <property type="match status" value="1"/>
</dbReference>
<evidence type="ECO:0000313" key="3">
    <source>
        <dbReference type="EMBL" id="CAE0490783.1"/>
    </source>
</evidence>
<dbReference type="PRINTS" id="PR00419">
    <property type="entry name" value="ADXRDTASE"/>
</dbReference>
<dbReference type="GO" id="GO:0016491">
    <property type="term" value="F:oxidoreductase activity"/>
    <property type="evidence" value="ECO:0007669"/>
    <property type="project" value="InterPro"/>
</dbReference>
<dbReference type="AlphaFoldDB" id="A0A7S3VJU1"/>
<dbReference type="Gene3D" id="3.40.50.150">
    <property type="entry name" value="Vaccinia Virus protein VP39"/>
    <property type="match status" value="1"/>
</dbReference>
<dbReference type="SUPFAM" id="SSF51905">
    <property type="entry name" value="FAD/NAD(P)-binding domain"/>
    <property type="match status" value="1"/>
</dbReference>
<sequence>MEDSKKRRVAVIGSGISGLSAAWLLHRHGDAVTLFEREAVCGGHTLTDHSSPYPVDLGFQVYNLTTYPHFVGFLESLGVDSEASDMSFALSMDEGKLEWGSHGLDTIFAQRSNLASPSFLRMISDVIRFGKEAPRVLEPSENHKFRDMKMGQYLQQQGYSQGFINNYVVPMCAAVWSVPKAQVMEFPVQLLIRFWVNHHLLDLFQRPLWRVVKGRSKSYVDKVLQELPDVRTSTGVASVRRAAASAPSPAVKVTTEAGQELEFDAVVFATHSDTTLRMLGEDADDAERDVLAAVPYNDNLIYLHTDASLMPRNRKTWASWNFLGHTHASDTAAVCVSYYVNRLQHLPEGAPDMFVTLNPPQPPAADKTFRKLTLSHPMFSARSQEAQAQLGSLQGRRGAFYAGAWCGYGFHEDGIRSAVKAVAGLGVTPPWTCRPTSPKVSFTAQWFMGLFDRFAAATVKSGHLRVILPNGGEMVYGERDPSRVLLEVPEGEEWRNKPRPCATLRVYDLDFFRKIVLRHDTGLGEAYMDKDFEVDSIGGLMAVIVLNARNSEEARGSLGILNWIGDRLLYLSHLRRPNTIAGSRKNIEEHYDAGNDMYKLFLDESMMYSCAIHHPNQSLYDAQMSKLDAIIDAADLQQGQRVLEIGCGWGSFAIRAAQRTGCHVTGLTLSKEQLAEATGRVKAAGLQDNVSLLFCDYRDCQGAGTFDRVVSIEMIEAVGHEHLGSYFATIGRMLKPGGKAVIQAITYPDDRYEDYCNCSDFIREHIFPGGHLPSVGAMVEAARGTGLSLRETTDIGLHYAVTLREWRQRWEDKHADVLRLGYSERFWRKYRFYFAYCEASFDARYIHNFHLSWVKDTTLTPAVEQADASRGRSVALAGAPMFNVSATSAAAEALSRELPSDPITQALLALYFFLAGMLVKGHAYMWLLPCVSCTCAVAIHGVHAVSQVVVAPYRRLTPHAQAWWCADLIHLVFSASMAAASTLYLLQEPAALKLHDQPADTHQPSLLVAASAGFFAFYLWLCIRYRLFTKTLQAVLQYTTLLLLFGVAAYEGLAVMPFLATMLCSEVYSVFFLLSKLQNLAGVRPATGARTLVQRLEWGALILFRVVPHLAASVIVACCPGAFNHSGYYSLAMLGMVCMNYMNYQKVTKGYSSKPHAS</sequence>
<feature type="domain" description="Amine oxidase" evidence="2">
    <location>
        <begin position="16"/>
        <end position="274"/>
    </location>
</feature>
<dbReference type="SUPFAM" id="SSF53335">
    <property type="entry name" value="S-adenosyl-L-methionine-dependent methyltransferases"/>
    <property type="match status" value="1"/>
</dbReference>
<organism evidence="3">
    <name type="scientific">Dunaliella tertiolecta</name>
    <name type="common">Green alga</name>
    <dbReference type="NCBI Taxonomy" id="3047"/>
    <lineage>
        <taxon>Eukaryota</taxon>
        <taxon>Viridiplantae</taxon>
        <taxon>Chlorophyta</taxon>
        <taxon>core chlorophytes</taxon>
        <taxon>Chlorophyceae</taxon>
        <taxon>CS clade</taxon>
        <taxon>Chlamydomonadales</taxon>
        <taxon>Dunaliellaceae</taxon>
        <taxon>Dunaliella</taxon>
    </lineage>
</organism>
<reference evidence="3" key="1">
    <citation type="submission" date="2021-01" db="EMBL/GenBank/DDBJ databases">
        <authorList>
            <person name="Corre E."/>
            <person name="Pelletier E."/>
            <person name="Niang G."/>
            <person name="Scheremetjew M."/>
            <person name="Finn R."/>
            <person name="Kale V."/>
            <person name="Holt S."/>
            <person name="Cochrane G."/>
            <person name="Meng A."/>
            <person name="Brown T."/>
            <person name="Cohen L."/>
        </authorList>
    </citation>
    <scope>NUCLEOTIDE SEQUENCE</scope>
    <source>
        <strain evidence="3">CCMP1320</strain>
    </source>
</reference>
<feature type="transmembrane region" description="Helical" evidence="1">
    <location>
        <begin position="962"/>
        <end position="986"/>
    </location>
</feature>
<dbReference type="FunFam" id="1.10.405.20:FF:000001">
    <property type="entry name" value="Amine oxidase"/>
    <property type="match status" value="1"/>
</dbReference>
<dbReference type="Gene3D" id="3.30.70.1990">
    <property type="match status" value="1"/>
</dbReference>
<dbReference type="EMBL" id="HBIP01010479">
    <property type="protein sequence ID" value="CAE0490783.1"/>
    <property type="molecule type" value="Transcribed_RNA"/>
</dbReference>
<dbReference type="PANTHER" id="PTHR43667:SF2">
    <property type="entry name" value="FATTY ACID C-METHYL TRANSFERASE"/>
    <property type="match status" value="1"/>
</dbReference>
<dbReference type="Pfam" id="PF02353">
    <property type="entry name" value="CMAS"/>
    <property type="match status" value="1"/>
</dbReference>
<dbReference type="InterPro" id="IPR036188">
    <property type="entry name" value="FAD/NAD-bd_sf"/>
</dbReference>
<evidence type="ECO:0000259" key="2">
    <source>
        <dbReference type="Pfam" id="PF01593"/>
    </source>
</evidence>
<dbReference type="InterPro" id="IPR002937">
    <property type="entry name" value="Amino_oxidase"/>
</dbReference>
<feature type="transmembrane region" description="Helical" evidence="1">
    <location>
        <begin position="925"/>
        <end position="950"/>
    </location>
</feature>
<gene>
    <name evidence="3" type="ORF">DTER00134_LOCUS5856</name>
</gene>
<dbReference type="CDD" id="cd02440">
    <property type="entry name" value="AdoMet_MTases"/>
    <property type="match status" value="1"/>
</dbReference>
<evidence type="ECO:0000256" key="1">
    <source>
        <dbReference type="SAM" id="Phobius"/>
    </source>
</evidence>
<keyword evidence="1" id="KW-0472">Membrane</keyword>
<dbReference type="Gene3D" id="1.10.405.20">
    <property type="match status" value="1"/>
</dbReference>
<feature type="transmembrane region" description="Helical" evidence="1">
    <location>
        <begin position="1006"/>
        <end position="1023"/>
    </location>
</feature>
<dbReference type="Gene3D" id="3.50.50.60">
    <property type="entry name" value="FAD/NAD(P)-binding domain"/>
    <property type="match status" value="1"/>
</dbReference>
<accession>A0A7S3VJU1</accession>
<feature type="transmembrane region" description="Helical" evidence="1">
    <location>
        <begin position="1035"/>
        <end position="1053"/>
    </location>
</feature>
<dbReference type="InterPro" id="IPR050723">
    <property type="entry name" value="CFA/CMAS"/>
</dbReference>
<keyword evidence="1" id="KW-1133">Transmembrane helix</keyword>
<dbReference type="Pfam" id="PF01593">
    <property type="entry name" value="Amino_oxidase"/>
    <property type="match status" value="1"/>
</dbReference>
<feature type="transmembrane region" description="Helical" evidence="1">
    <location>
        <begin position="1098"/>
        <end position="1123"/>
    </location>
</feature>
<proteinExistence type="predicted"/>
<protein>
    <recommendedName>
        <fullName evidence="2">Amine oxidase domain-containing protein</fullName>
    </recommendedName>
</protein>
<dbReference type="InterPro" id="IPR029063">
    <property type="entry name" value="SAM-dependent_MTases_sf"/>
</dbReference>